<comment type="similarity">
    <text evidence="10">Belongs to the ELO family.</text>
</comment>
<protein>
    <recommendedName>
        <fullName evidence="10">Elongation of very long chain fatty acids protein</fullName>
        <ecNumber evidence="10">2.3.1.199</ecNumber>
    </recommendedName>
    <alternativeName>
        <fullName evidence="10">Very-long-chain 3-oxoacyl-CoA synthase</fullName>
    </alternativeName>
</protein>
<keyword evidence="8 10" id="KW-0472">Membrane</keyword>
<evidence type="ECO:0000256" key="4">
    <source>
        <dbReference type="ARBA" id="ARBA00022692"/>
    </source>
</evidence>
<feature type="transmembrane region" description="Helical" evidence="10">
    <location>
        <begin position="232"/>
        <end position="255"/>
    </location>
</feature>
<evidence type="ECO:0000256" key="8">
    <source>
        <dbReference type="ARBA" id="ARBA00023136"/>
    </source>
</evidence>
<dbReference type="InterPro" id="IPR002076">
    <property type="entry name" value="ELO_fam"/>
</dbReference>
<evidence type="ECO:0000256" key="1">
    <source>
        <dbReference type="ARBA" id="ARBA00004141"/>
    </source>
</evidence>
<evidence type="ECO:0000256" key="2">
    <source>
        <dbReference type="ARBA" id="ARBA00022516"/>
    </source>
</evidence>
<dbReference type="InterPro" id="IPR030457">
    <property type="entry name" value="ELO_CS"/>
</dbReference>
<evidence type="ECO:0000313" key="12">
    <source>
        <dbReference type="EMBL" id="KAK7488444.1"/>
    </source>
</evidence>
<keyword evidence="2 10" id="KW-0444">Lipid biosynthesis</keyword>
<proteinExistence type="inferred from homology"/>
<keyword evidence="5 10" id="KW-0276">Fatty acid metabolism</keyword>
<reference evidence="12 13" key="1">
    <citation type="journal article" date="2023" name="Sci. Data">
        <title>Genome assembly of the Korean intertidal mud-creeper Batillaria attramentaria.</title>
        <authorList>
            <person name="Patra A.K."/>
            <person name="Ho P.T."/>
            <person name="Jun S."/>
            <person name="Lee S.J."/>
            <person name="Kim Y."/>
            <person name="Won Y.J."/>
        </authorList>
    </citation>
    <scope>NUCLEOTIDE SEQUENCE [LARGE SCALE GENOMIC DNA]</scope>
    <source>
        <strain evidence="12">Wonlab-2016</strain>
    </source>
</reference>
<dbReference type="Pfam" id="PF01151">
    <property type="entry name" value="ELO"/>
    <property type="match status" value="1"/>
</dbReference>
<dbReference type="AlphaFoldDB" id="A0ABD0KMJ8"/>
<evidence type="ECO:0000256" key="10">
    <source>
        <dbReference type="RuleBase" id="RU361115"/>
    </source>
</evidence>
<dbReference type="PROSITE" id="PS01188">
    <property type="entry name" value="ELO"/>
    <property type="match status" value="1"/>
</dbReference>
<gene>
    <name evidence="12" type="ORF">BaRGS_00020229</name>
</gene>
<keyword evidence="6 10" id="KW-1133">Transmembrane helix</keyword>
<keyword evidence="9 10" id="KW-0275">Fatty acid biosynthesis</keyword>
<accession>A0ABD0KMJ8</accession>
<evidence type="ECO:0000256" key="9">
    <source>
        <dbReference type="ARBA" id="ARBA00023160"/>
    </source>
</evidence>
<feature type="transmembrane region" description="Helical" evidence="10">
    <location>
        <begin position="117"/>
        <end position="136"/>
    </location>
</feature>
<keyword evidence="7 10" id="KW-0443">Lipid metabolism</keyword>
<evidence type="ECO:0000256" key="11">
    <source>
        <dbReference type="SAM" id="MobiDB-lite"/>
    </source>
</evidence>
<evidence type="ECO:0000313" key="13">
    <source>
        <dbReference type="Proteomes" id="UP001519460"/>
    </source>
</evidence>
<feature type="transmembrane region" description="Helical" evidence="10">
    <location>
        <begin position="174"/>
        <end position="194"/>
    </location>
</feature>
<comment type="subcellular location">
    <subcellularLocation>
        <location evidence="1">Membrane</location>
        <topology evidence="1">Multi-pass membrane protein</topology>
    </subcellularLocation>
</comment>
<dbReference type="EMBL" id="JACVVK020000150">
    <property type="protein sequence ID" value="KAK7488444.1"/>
    <property type="molecule type" value="Genomic_DNA"/>
</dbReference>
<dbReference type="PANTHER" id="PTHR11157:SF126">
    <property type="entry name" value="ELONGATION OF VERY LONG CHAIN FATTY ACIDS PROTEIN"/>
    <property type="match status" value="1"/>
</dbReference>
<feature type="region of interest" description="Disordered" evidence="11">
    <location>
        <begin position="271"/>
        <end position="295"/>
    </location>
</feature>
<keyword evidence="13" id="KW-1185">Reference proteome</keyword>
<dbReference type="Proteomes" id="UP001519460">
    <property type="component" value="Unassembled WGS sequence"/>
</dbReference>
<comment type="caution">
    <text evidence="12">The sequence shown here is derived from an EMBL/GenBank/DDBJ whole genome shotgun (WGS) entry which is preliminary data.</text>
</comment>
<feature type="transmembrane region" description="Helical" evidence="10">
    <location>
        <begin position="143"/>
        <end position="162"/>
    </location>
</feature>
<evidence type="ECO:0000256" key="5">
    <source>
        <dbReference type="ARBA" id="ARBA00022832"/>
    </source>
</evidence>
<comment type="catalytic activity">
    <reaction evidence="10">
        <text>a very-long-chain acyl-CoA + malonyl-CoA + H(+) = a very-long-chain 3-oxoacyl-CoA + CO2 + CoA</text>
        <dbReference type="Rhea" id="RHEA:32727"/>
        <dbReference type="ChEBI" id="CHEBI:15378"/>
        <dbReference type="ChEBI" id="CHEBI:16526"/>
        <dbReference type="ChEBI" id="CHEBI:57287"/>
        <dbReference type="ChEBI" id="CHEBI:57384"/>
        <dbReference type="ChEBI" id="CHEBI:90725"/>
        <dbReference type="ChEBI" id="CHEBI:90736"/>
        <dbReference type="EC" id="2.3.1.199"/>
    </reaction>
</comment>
<feature type="transmembrane region" description="Helical" evidence="10">
    <location>
        <begin position="29"/>
        <end position="48"/>
    </location>
</feature>
<sequence>MEQLITHFNRQYNLTDYTVSAGDPRVANWPFMTSLESVLLLTALYLLAVKYGPGFMANKQPLQAQSLMVAYNFFMVGLSLYMLIEFVACGYYGNYGLLCQPVDYSRSSLGYREARVAWWYFFSKIIEFLDTIFFILRKKNGQLTFLHVYHHSTMAIICWYVAKYVPGGEKFYAGGFNVLVHVFMYLYYGLAAMGPSMQKYLWWKRYLTKFQMVQFLCVNVRCVMSLTEECQYPRWINVFATMYSSSLLLLFANFYRQAYDNGKTTKSSSAISNGSSAGLHNSSCVSGLKQRKHVD</sequence>
<dbReference type="GO" id="GO:0016020">
    <property type="term" value="C:membrane"/>
    <property type="evidence" value="ECO:0007669"/>
    <property type="project" value="UniProtKB-SubCell"/>
</dbReference>
<organism evidence="12 13">
    <name type="scientific">Batillaria attramentaria</name>
    <dbReference type="NCBI Taxonomy" id="370345"/>
    <lineage>
        <taxon>Eukaryota</taxon>
        <taxon>Metazoa</taxon>
        <taxon>Spiralia</taxon>
        <taxon>Lophotrochozoa</taxon>
        <taxon>Mollusca</taxon>
        <taxon>Gastropoda</taxon>
        <taxon>Caenogastropoda</taxon>
        <taxon>Sorbeoconcha</taxon>
        <taxon>Cerithioidea</taxon>
        <taxon>Batillariidae</taxon>
        <taxon>Batillaria</taxon>
    </lineage>
</organism>
<dbReference type="EC" id="2.3.1.199" evidence="10"/>
<evidence type="ECO:0000256" key="7">
    <source>
        <dbReference type="ARBA" id="ARBA00023098"/>
    </source>
</evidence>
<evidence type="ECO:0000256" key="6">
    <source>
        <dbReference type="ARBA" id="ARBA00022989"/>
    </source>
</evidence>
<dbReference type="PANTHER" id="PTHR11157">
    <property type="entry name" value="FATTY ACID ACYL TRANSFERASE-RELATED"/>
    <property type="match status" value="1"/>
</dbReference>
<evidence type="ECO:0000256" key="3">
    <source>
        <dbReference type="ARBA" id="ARBA00022679"/>
    </source>
</evidence>
<name>A0ABD0KMJ8_9CAEN</name>
<keyword evidence="3 10" id="KW-0808">Transferase</keyword>
<feature type="transmembrane region" description="Helical" evidence="10">
    <location>
        <begin position="69"/>
        <end position="93"/>
    </location>
</feature>
<keyword evidence="4 10" id="KW-0812">Transmembrane</keyword>
<dbReference type="GO" id="GO:0006633">
    <property type="term" value="P:fatty acid biosynthetic process"/>
    <property type="evidence" value="ECO:0007669"/>
    <property type="project" value="UniProtKB-KW"/>
</dbReference>
<dbReference type="GO" id="GO:0009922">
    <property type="term" value="F:fatty acid elongase activity"/>
    <property type="evidence" value="ECO:0007669"/>
    <property type="project" value="UniProtKB-EC"/>
</dbReference>